<dbReference type="OrthoDB" id="704821at2"/>
<dbReference type="EMBL" id="QBKT01000006">
    <property type="protein sequence ID" value="PTX60496.1"/>
    <property type="molecule type" value="Genomic_DNA"/>
</dbReference>
<protein>
    <submittedName>
        <fullName evidence="2">Putative autotransporter adhesin-like protein</fullName>
    </submittedName>
</protein>
<comment type="caution">
    <text evidence="2">The sequence shown here is derived from an EMBL/GenBank/DDBJ whole genome shotgun (WGS) entry which is preliminary data.</text>
</comment>
<keyword evidence="3" id="KW-1185">Reference proteome</keyword>
<reference evidence="2 3" key="1">
    <citation type="submission" date="2018-04" db="EMBL/GenBank/DDBJ databases">
        <title>Genomic Encyclopedia of Archaeal and Bacterial Type Strains, Phase II (KMG-II): from individual species to whole genera.</title>
        <authorList>
            <person name="Goeker M."/>
        </authorList>
    </citation>
    <scope>NUCLEOTIDE SEQUENCE [LARGE SCALE GENOMIC DNA]</scope>
    <source>
        <strain evidence="2 3">DSM 25731</strain>
    </source>
</reference>
<proteinExistence type="predicted"/>
<evidence type="ECO:0000313" key="2">
    <source>
        <dbReference type="EMBL" id="PTX60496.1"/>
    </source>
</evidence>
<dbReference type="InterPro" id="IPR021255">
    <property type="entry name" value="DUF2807"/>
</dbReference>
<dbReference type="RefSeq" id="WP_108115438.1">
    <property type="nucleotide sequence ID" value="NZ_QBKT01000006.1"/>
</dbReference>
<sequence>MKHIFTFIFCAITYTIFAQTPIEKQVGDFDEVKVFDLIEINLIKSNEDKVVITGADTEDVEIVNKRGKLKIRMKFDRIFDGSETFVEVYYKDIDIIDANEGAVIVANETMTQPYLKLKTQEGGRIIANLEVDNLDSRAVSGGIIEISGKVKHQEVVLNTGGIYEGKKLLTEQTKVKVSAGGEAYVSASVLADAKVRAGGYIEIHGDPTTIKKDKVFGGKIKVK</sequence>
<dbReference type="Pfam" id="PF10988">
    <property type="entry name" value="DUF2807"/>
    <property type="match status" value="1"/>
</dbReference>
<dbReference type="Gene3D" id="2.160.20.120">
    <property type="match status" value="1"/>
</dbReference>
<organism evidence="2 3">
    <name type="scientific">Kordia periserrulae</name>
    <dbReference type="NCBI Taxonomy" id="701523"/>
    <lineage>
        <taxon>Bacteria</taxon>
        <taxon>Pseudomonadati</taxon>
        <taxon>Bacteroidota</taxon>
        <taxon>Flavobacteriia</taxon>
        <taxon>Flavobacteriales</taxon>
        <taxon>Flavobacteriaceae</taxon>
        <taxon>Kordia</taxon>
    </lineage>
</organism>
<gene>
    <name evidence="2" type="ORF">C8N46_106141</name>
</gene>
<name>A0A2T6BWT2_9FLAO</name>
<evidence type="ECO:0000259" key="1">
    <source>
        <dbReference type="Pfam" id="PF10988"/>
    </source>
</evidence>
<dbReference type="AlphaFoldDB" id="A0A2T6BWT2"/>
<feature type="domain" description="Putative auto-transporter adhesin head GIN" evidence="1">
    <location>
        <begin position="28"/>
        <end position="207"/>
    </location>
</feature>
<dbReference type="Proteomes" id="UP000244090">
    <property type="component" value="Unassembled WGS sequence"/>
</dbReference>
<accession>A0A2T6BWT2</accession>
<evidence type="ECO:0000313" key="3">
    <source>
        <dbReference type="Proteomes" id="UP000244090"/>
    </source>
</evidence>